<dbReference type="RefSeq" id="WP_220201350.1">
    <property type="nucleotide sequence ID" value="NZ_BNJK01000001.1"/>
</dbReference>
<dbReference type="GO" id="GO:0016020">
    <property type="term" value="C:membrane"/>
    <property type="evidence" value="ECO:0007669"/>
    <property type="project" value="UniProtKB-SubCell"/>
</dbReference>
<evidence type="ECO:0000259" key="7">
    <source>
        <dbReference type="Pfam" id="PF00892"/>
    </source>
</evidence>
<evidence type="ECO:0000256" key="3">
    <source>
        <dbReference type="ARBA" id="ARBA00022692"/>
    </source>
</evidence>
<name>A0A8J3IIQ0_9CHLR</name>
<gene>
    <name evidence="8" type="ORF">KSF_004290</name>
</gene>
<feature type="domain" description="EamA" evidence="7">
    <location>
        <begin position="174"/>
        <end position="302"/>
    </location>
</feature>
<evidence type="ECO:0000256" key="6">
    <source>
        <dbReference type="SAM" id="Phobius"/>
    </source>
</evidence>
<dbReference type="InterPro" id="IPR050638">
    <property type="entry name" value="AA-Vitamin_Transporters"/>
</dbReference>
<protein>
    <submittedName>
        <fullName evidence="8">Membrane protein</fullName>
    </submittedName>
</protein>
<reference evidence="8" key="1">
    <citation type="submission" date="2020-10" db="EMBL/GenBank/DDBJ databases">
        <title>Taxonomic study of unclassified bacteria belonging to the class Ktedonobacteria.</title>
        <authorList>
            <person name="Yabe S."/>
            <person name="Wang C.M."/>
            <person name="Zheng Y."/>
            <person name="Sakai Y."/>
            <person name="Cavaletti L."/>
            <person name="Monciardini P."/>
            <person name="Donadio S."/>
        </authorList>
    </citation>
    <scope>NUCLEOTIDE SEQUENCE</scope>
    <source>
        <strain evidence="8">ID150040</strain>
    </source>
</reference>
<evidence type="ECO:0000313" key="8">
    <source>
        <dbReference type="EMBL" id="GHO90381.1"/>
    </source>
</evidence>
<feature type="transmembrane region" description="Helical" evidence="6">
    <location>
        <begin position="234"/>
        <end position="252"/>
    </location>
</feature>
<feature type="transmembrane region" description="Helical" evidence="6">
    <location>
        <begin position="99"/>
        <end position="117"/>
    </location>
</feature>
<dbReference type="InterPro" id="IPR037185">
    <property type="entry name" value="EmrE-like"/>
</dbReference>
<evidence type="ECO:0000256" key="5">
    <source>
        <dbReference type="ARBA" id="ARBA00023136"/>
    </source>
</evidence>
<evidence type="ECO:0000313" key="9">
    <source>
        <dbReference type="Proteomes" id="UP000597444"/>
    </source>
</evidence>
<feature type="transmembrane region" description="Helical" evidence="6">
    <location>
        <begin position="199"/>
        <end position="222"/>
    </location>
</feature>
<keyword evidence="3 6" id="KW-0812">Transmembrane</keyword>
<dbReference type="PANTHER" id="PTHR32322">
    <property type="entry name" value="INNER MEMBRANE TRANSPORTER"/>
    <property type="match status" value="1"/>
</dbReference>
<feature type="transmembrane region" description="Helical" evidence="6">
    <location>
        <begin position="290"/>
        <end position="309"/>
    </location>
</feature>
<evidence type="ECO:0000256" key="1">
    <source>
        <dbReference type="ARBA" id="ARBA00004141"/>
    </source>
</evidence>
<keyword evidence="4 6" id="KW-1133">Transmembrane helix</keyword>
<keyword evidence="9" id="KW-1185">Reference proteome</keyword>
<dbReference type="InterPro" id="IPR000620">
    <property type="entry name" value="EamA_dom"/>
</dbReference>
<comment type="similarity">
    <text evidence="2">Belongs to the EamA transporter family.</text>
</comment>
<dbReference type="Proteomes" id="UP000597444">
    <property type="component" value="Unassembled WGS sequence"/>
</dbReference>
<comment type="subcellular location">
    <subcellularLocation>
        <location evidence="1">Membrane</location>
        <topology evidence="1">Multi-pass membrane protein</topology>
    </subcellularLocation>
</comment>
<keyword evidence="5 6" id="KW-0472">Membrane</keyword>
<evidence type="ECO:0000256" key="2">
    <source>
        <dbReference type="ARBA" id="ARBA00007362"/>
    </source>
</evidence>
<dbReference type="SUPFAM" id="SSF103481">
    <property type="entry name" value="Multidrug resistance efflux transporter EmrE"/>
    <property type="match status" value="2"/>
</dbReference>
<feature type="transmembrane region" description="Helical" evidence="6">
    <location>
        <begin position="150"/>
        <end position="168"/>
    </location>
</feature>
<feature type="transmembrane region" description="Helical" evidence="6">
    <location>
        <begin position="174"/>
        <end position="192"/>
    </location>
</feature>
<sequence>MSKEIRFYEVPVISQWNLVRMLGRLVPQSRQHRSVIASVPPPVLVLFSIISVQLGAALAKGLFQQIGPSGTVLVRCSFAALALVVFWRPRFCAYRRAEYGLIILYGLTIAGMNAAFYASIARIPLGIASTLEFLGPLGVAVAASRRRLDFLWVGLAAAGLVLLAPIGSMVIDPLGIGLALLAGAGWAAYILLTVRMGQAFSGGTGLALGMSVAALALIPLGVANGGEALLYPRTLLLGVGVAILSTLIPFSLEFEALRRLPARAFGVLMSLEPAIAALIGFVVLGETASLRAVIALVLIVMASGGSSFFQRRENDTVS</sequence>
<dbReference type="AlphaFoldDB" id="A0A8J3IIQ0"/>
<dbReference type="PANTHER" id="PTHR32322:SF2">
    <property type="entry name" value="EAMA DOMAIN-CONTAINING PROTEIN"/>
    <property type="match status" value="1"/>
</dbReference>
<feature type="transmembrane region" description="Helical" evidence="6">
    <location>
        <begin position="66"/>
        <end position="87"/>
    </location>
</feature>
<feature type="transmembrane region" description="Helical" evidence="6">
    <location>
        <begin position="34"/>
        <end position="54"/>
    </location>
</feature>
<evidence type="ECO:0000256" key="4">
    <source>
        <dbReference type="ARBA" id="ARBA00022989"/>
    </source>
</evidence>
<proteinExistence type="inferred from homology"/>
<feature type="transmembrane region" description="Helical" evidence="6">
    <location>
        <begin position="123"/>
        <end position="143"/>
    </location>
</feature>
<dbReference type="EMBL" id="BNJK01000001">
    <property type="protein sequence ID" value="GHO90381.1"/>
    <property type="molecule type" value="Genomic_DNA"/>
</dbReference>
<organism evidence="8 9">
    <name type="scientific">Reticulibacter mediterranei</name>
    <dbReference type="NCBI Taxonomy" id="2778369"/>
    <lineage>
        <taxon>Bacteria</taxon>
        <taxon>Bacillati</taxon>
        <taxon>Chloroflexota</taxon>
        <taxon>Ktedonobacteria</taxon>
        <taxon>Ktedonobacterales</taxon>
        <taxon>Reticulibacteraceae</taxon>
        <taxon>Reticulibacter</taxon>
    </lineage>
</organism>
<accession>A0A8J3IIQ0</accession>
<comment type="caution">
    <text evidence="8">The sequence shown here is derived from an EMBL/GenBank/DDBJ whole genome shotgun (WGS) entry which is preliminary data.</text>
</comment>
<dbReference type="Pfam" id="PF00892">
    <property type="entry name" value="EamA"/>
    <property type="match status" value="1"/>
</dbReference>
<feature type="transmembrane region" description="Helical" evidence="6">
    <location>
        <begin position="264"/>
        <end position="284"/>
    </location>
</feature>